<accession>A0A0E9SQG6</accession>
<sequence length="40" mass="4664">MCANSLFSSTLFCDINEKLDDTKSRTKIRLSKMNYIIKMC</sequence>
<proteinExistence type="predicted"/>
<dbReference type="AlphaFoldDB" id="A0A0E9SQG6"/>
<name>A0A0E9SQG6_ANGAN</name>
<evidence type="ECO:0000313" key="1">
    <source>
        <dbReference type="EMBL" id="JAH42910.1"/>
    </source>
</evidence>
<protein>
    <submittedName>
        <fullName evidence="1">Uncharacterized protein</fullName>
    </submittedName>
</protein>
<organism evidence="1">
    <name type="scientific">Anguilla anguilla</name>
    <name type="common">European freshwater eel</name>
    <name type="synonym">Muraena anguilla</name>
    <dbReference type="NCBI Taxonomy" id="7936"/>
    <lineage>
        <taxon>Eukaryota</taxon>
        <taxon>Metazoa</taxon>
        <taxon>Chordata</taxon>
        <taxon>Craniata</taxon>
        <taxon>Vertebrata</taxon>
        <taxon>Euteleostomi</taxon>
        <taxon>Actinopterygii</taxon>
        <taxon>Neopterygii</taxon>
        <taxon>Teleostei</taxon>
        <taxon>Anguilliformes</taxon>
        <taxon>Anguillidae</taxon>
        <taxon>Anguilla</taxon>
    </lineage>
</organism>
<reference evidence="1" key="2">
    <citation type="journal article" date="2015" name="Fish Shellfish Immunol.">
        <title>Early steps in the European eel (Anguilla anguilla)-Vibrio vulnificus interaction in the gills: Role of the RtxA13 toxin.</title>
        <authorList>
            <person name="Callol A."/>
            <person name="Pajuelo D."/>
            <person name="Ebbesson L."/>
            <person name="Teles M."/>
            <person name="MacKenzie S."/>
            <person name="Amaro C."/>
        </authorList>
    </citation>
    <scope>NUCLEOTIDE SEQUENCE</scope>
</reference>
<dbReference type="EMBL" id="GBXM01065667">
    <property type="protein sequence ID" value="JAH42910.1"/>
    <property type="molecule type" value="Transcribed_RNA"/>
</dbReference>
<reference evidence="1" key="1">
    <citation type="submission" date="2014-11" db="EMBL/GenBank/DDBJ databases">
        <authorList>
            <person name="Amaro Gonzalez C."/>
        </authorList>
    </citation>
    <scope>NUCLEOTIDE SEQUENCE</scope>
</reference>